<name>A0A2P2QUE0_RHIMU</name>
<organism evidence="1">
    <name type="scientific">Rhizophora mucronata</name>
    <name type="common">Asiatic mangrove</name>
    <dbReference type="NCBI Taxonomy" id="61149"/>
    <lineage>
        <taxon>Eukaryota</taxon>
        <taxon>Viridiplantae</taxon>
        <taxon>Streptophyta</taxon>
        <taxon>Embryophyta</taxon>
        <taxon>Tracheophyta</taxon>
        <taxon>Spermatophyta</taxon>
        <taxon>Magnoliopsida</taxon>
        <taxon>eudicotyledons</taxon>
        <taxon>Gunneridae</taxon>
        <taxon>Pentapetalae</taxon>
        <taxon>rosids</taxon>
        <taxon>fabids</taxon>
        <taxon>Malpighiales</taxon>
        <taxon>Rhizophoraceae</taxon>
        <taxon>Rhizophora</taxon>
    </lineage>
</organism>
<sequence length="45" mass="5695">MSFTLHILFFVFFKLVLKWTVEVLDRCLVRFWLWMSALLFLEYEY</sequence>
<dbReference type="EMBL" id="GGEC01090074">
    <property type="protein sequence ID" value="MBX70558.1"/>
    <property type="molecule type" value="Transcribed_RNA"/>
</dbReference>
<reference evidence="1" key="1">
    <citation type="submission" date="2018-02" db="EMBL/GenBank/DDBJ databases">
        <title>Rhizophora mucronata_Transcriptome.</title>
        <authorList>
            <person name="Meera S.P."/>
            <person name="Sreeshan A."/>
            <person name="Augustine A."/>
        </authorList>
    </citation>
    <scope>NUCLEOTIDE SEQUENCE</scope>
    <source>
        <tissue evidence="1">Leaf</tissue>
    </source>
</reference>
<dbReference type="AlphaFoldDB" id="A0A2P2QUE0"/>
<evidence type="ECO:0000313" key="1">
    <source>
        <dbReference type="EMBL" id="MBX70558.1"/>
    </source>
</evidence>
<protein>
    <submittedName>
        <fullName evidence="1">Uncharacterized protein</fullName>
    </submittedName>
</protein>
<proteinExistence type="predicted"/>
<accession>A0A2P2QUE0</accession>